<dbReference type="InterPro" id="IPR002172">
    <property type="entry name" value="LDrepeatLR_classA_rpt"/>
</dbReference>
<dbReference type="Proteomes" id="UP000095280">
    <property type="component" value="Unplaced"/>
</dbReference>
<evidence type="ECO:0000256" key="1">
    <source>
        <dbReference type="ARBA" id="ARBA00023157"/>
    </source>
</evidence>
<keyword evidence="1 2" id="KW-1015">Disulfide bond</keyword>
<accession>A0A1I8GSP9</accession>
<evidence type="ECO:0000313" key="6">
    <source>
        <dbReference type="WBParaSite" id="maker-uti_cns_0002963-snap-gene-0.16-mRNA-1"/>
    </source>
</evidence>
<feature type="compositionally biased region" description="Basic and acidic residues" evidence="3">
    <location>
        <begin position="652"/>
        <end position="661"/>
    </location>
</feature>
<dbReference type="InterPro" id="IPR036055">
    <property type="entry name" value="LDL_receptor-like_sf"/>
</dbReference>
<feature type="region of interest" description="Disordered" evidence="3">
    <location>
        <begin position="568"/>
        <end position="588"/>
    </location>
</feature>
<feature type="disulfide bond" evidence="2">
    <location>
        <begin position="566"/>
        <end position="581"/>
    </location>
</feature>
<dbReference type="Gene3D" id="4.10.400.10">
    <property type="entry name" value="Low-density Lipoprotein Receptor"/>
    <property type="match status" value="1"/>
</dbReference>
<keyword evidence="4" id="KW-0472">Membrane</keyword>
<name>A0A1I8GSP9_9PLAT</name>
<evidence type="ECO:0000256" key="2">
    <source>
        <dbReference type="PROSITE-ProRule" id="PRU00124"/>
    </source>
</evidence>
<dbReference type="PROSITE" id="PS01209">
    <property type="entry name" value="LDLRA_1"/>
    <property type="match status" value="1"/>
</dbReference>
<dbReference type="Pfam" id="PF00057">
    <property type="entry name" value="Ldl_recept_a"/>
    <property type="match status" value="1"/>
</dbReference>
<keyword evidence="4" id="KW-1133">Transmembrane helix</keyword>
<dbReference type="SUPFAM" id="SSF57424">
    <property type="entry name" value="LDL receptor-like module"/>
    <property type="match status" value="1"/>
</dbReference>
<dbReference type="CDD" id="cd00112">
    <property type="entry name" value="LDLa"/>
    <property type="match status" value="1"/>
</dbReference>
<proteinExistence type="predicted"/>
<dbReference type="SMART" id="SM00192">
    <property type="entry name" value="LDLa"/>
    <property type="match status" value="1"/>
</dbReference>
<keyword evidence="5" id="KW-1185">Reference proteome</keyword>
<dbReference type="WBParaSite" id="maker-uti_cns_0002963-snap-gene-0.16-mRNA-1">
    <property type="protein sequence ID" value="maker-uti_cns_0002963-snap-gene-0.16-mRNA-1"/>
    <property type="gene ID" value="maker-uti_cns_0002963-snap-gene-0.16"/>
</dbReference>
<protein>
    <submittedName>
        <fullName evidence="6">CUB domain-containing protein</fullName>
    </submittedName>
</protein>
<dbReference type="AlphaFoldDB" id="A0A1I8GSP9"/>
<organism evidence="5 6">
    <name type="scientific">Macrostomum lignano</name>
    <dbReference type="NCBI Taxonomy" id="282301"/>
    <lineage>
        <taxon>Eukaryota</taxon>
        <taxon>Metazoa</taxon>
        <taxon>Spiralia</taxon>
        <taxon>Lophotrochozoa</taxon>
        <taxon>Platyhelminthes</taxon>
        <taxon>Rhabditophora</taxon>
        <taxon>Macrostomorpha</taxon>
        <taxon>Macrostomida</taxon>
        <taxon>Macrostomidae</taxon>
        <taxon>Macrostomum</taxon>
    </lineage>
</organism>
<evidence type="ECO:0000256" key="3">
    <source>
        <dbReference type="SAM" id="MobiDB-lite"/>
    </source>
</evidence>
<evidence type="ECO:0000313" key="5">
    <source>
        <dbReference type="Proteomes" id="UP000095280"/>
    </source>
</evidence>
<dbReference type="InterPro" id="IPR023415">
    <property type="entry name" value="LDLR_class-A_CS"/>
</dbReference>
<dbReference type="PROSITE" id="PS50068">
    <property type="entry name" value="LDLRA_2"/>
    <property type="match status" value="1"/>
</dbReference>
<reference evidence="6" key="1">
    <citation type="submission" date="2016-11" db="UniProtKB">
        <authorList>
            <consortium name="WormBaseParasite"/>
        </authorList>
    </citation>
    <scope>IDENTIFICATION</scope>
</reference>
<keyword evidence="4" id="KW-0812">Transmembrane</keyword>
<sequence>MLLGIAIGALPVFMRQQKFPSSYSRRDQHKERTDMIFKLRIYQLLMLTLFQSCCLACREVFNIDASSTTKSSGIFVSENFPHSLPVQSHCVYEFEIEFRNESDVLCIEFKQLEFYSANETYFLFGFKSEHDSFLNYAGNGSILWQRDDSDTFVFLRPESLYSGPICLRISDTINRYFLTVHNVEVLQPKLERVTLFLAEFATEDSRNLKPGQNSSSLIGDIGAWTDPKSIRASAATPLTTAVGRILATSLPECQATKVTNTLAAIHLATSAQILLLVEPAHTAFKEKMPGQKLDLRDCSLRVQRKSVEFAQRTRSPLRLSGFKAAAEAESATCYRFYWISNGFTTDNEALTLTESNGGRVLLRLPALWSLTTWSMAEVQLESGFSGGWIDVNIIQSDDGRNKSTGGAHWLDDLSAEPTECSNSAYESRMPFICSFEWSTCGWETVNLPVVTDFSVASEFGISSFLDHTSSSVPDRSVPRLPQRMLRLRPGSEDAVFLSNRRLGYSSQRCFELWFYGVGSNGFSFQMEVQISGTYPGHSMVVLTTTDLSIKWRCSNGRECILSAKVCDGQTDCSDSSDEANCTEGGSSGQSEYWSFIVRVLIGLFVFATAFVALSTCLRQRWSSRSRARAVSHHRSAPSAMTVSDGRLPPDLFSDRTRRRPDMPPSYDEVAAGAFNSGFAADEEPPKYEEIIQVTEME</sequence>
<comment type="caution">
    <text evidence="2">Lacks conserved residue(s) required for the propagation of feature annotation.</text>
</comment>
<feature type="region of interest" description="Disordered" evidence="3">
    <location>
        <begin position="632"/>
        <end position="666"/>
    </location>
</feature>
<feature type="transmembrane region" description="Helical" evidence="4">
    <location>
        <begin position="592"/>
        <end position="617"/>
    </location>
</feature>
<evidence type="ECO:0000256" key="4">
    <source>
        <dbReference type="SAM" id="Phobius"/>
    </source>
</evidence>